<dbReference type="PANTHER" id="PTHR19863">
    <property type="entry name" value="NEMITIN (NEURONAL ENRICHED MAP INTERACTING PROTEIN) HOMOLOG"/>
    <property type="match status" value="1"/>
</dbReference>
<gene>
    <name evidence="1" type="ORF">MSPICULIGERA_LOCUS22266</name>
</gene>
<dbReference type="InterPro" id="IPR001680">
    <property type="entry name" value="WD40_rpt"/>
</dbReference>
<organism evidence="1 2">
    <name type="scientific">Mesorhabditis spiculigera</name>
    <dbReference type="NCBI Taxonomy" id="96644"/>
    <lineage>
        <taxon>Eukaryota</taxon>
        <taxon>Metazoa</taxon>
        <taxon>Ecdysozoa</taxon>
        <taxon>Nematoda</taxon>
        <taxon>Chromadorea</taxon>
        <taxon>Rhabditida</taxon>
        <taxon>Rhabditina</taxon>
        <taxon>Rhabditomorpha</taxon>
        <taxon>Rhabditoidea</taxon>
        <taxon>Rhabditidae</taxon>
        <taxon>Mesorhabditinae</taxon>
        <taxon>Mesorhabditis</taxon>
    </lineage>
</organism>
<dbReference type="InterPro" id="IPR036322">
    <property type="entry name" value="WD40_repeat_dom_sf"/>
</dbReference>
<feature type="non-terminal residue" evidence="1">
    <location>
        <position position="1"/>
    </location>
</feature>
<protein>
    <submittedName>
        <fullName evidence="1">Uncharacterized protein</fullName>
    </submittedName>
</protein>
<dbReference type="InterPro" id="IPR040067">
    <property type="entry name" value="WDR47"/>
</dbReference>
<reference evidence="1" key="1">
    <citation type="submission" date="2023-06" db="EMBL/GenBank/DDBJ databases">
        <authorList>
            <person name="Delattre M."/>
        </authorList>
    </citation>
    <scope>NUCLEOTIDE SEQUENCE</scope>
    <source>
        <strain evidence="1">AF72</strain>
    </source>
</reference>
<dbReference type="InterPro" id="IPR015943">
    <property type="entry name" value="WD40/YVTN_repeat-like_dom_sf"/>
</dbReference>
<evidence type="ECO:0000313" key="2">
    <source>
        <dbReference type="Proteomes" id="UP001177023"/>
    </source>
</evidence>
<dbReference type="EMBL" id="CATQJA010002688">
    <property type="protein sequence ID" value="CAJ0584205.1"/>
    <property type="molecule type" value="Genomic_DNA"/>
</dbReference>
<comment type="caution">
    <text evidence="1">The sequence shown here is derived from an EMBL/GenBank/DDBJ whole genome shotgun (WGS) entry which is preliminary data.</text>
</comment>
<keyword evidence="2" id="KW-1185">Reference proteome</keyword>
<dbReference type="AlphaFoldDB" id="A0AA36DDE3"/>
<dbReference type="SUPFAM" id="SSF50978">
    <property type="entry name" value="WD40 repeat-like"/>
    <property type="match status" value="1"/>
</dbReference>
<dbReference type="PANTHER" id="PTHR19863:SF11">
    <property type="entry name" value="WD REPEAT-CONTAINING PROTEIN 47-LIKE PROTEIN"/>
    <property type="match status" value="1"/>
</dbReference>
<dbReference type="Proteomes" id="UP001177023">
    <property type="component" value="Unassembled WGS sequence"/>
</dbReference>
<dbReference type="Gene3D" id="2.130.10.10">
    <property type="entry name" value="YVTN repeat-like/Quinoprotein amine dehydrogenase"/>
    <property type="match status" value="2"/>
</dbReference>
<proteinExistence type="predicted"/>
<sequence>MSHTDFHDLAHNFRKDQTWHKTGKQFDESLTALEWAPTGTTCAIGQLDGHIRISHISRTIDECCSLKPSTSRITSVSFNETSDLFASTALDEKSINVFGFNSGTGQLDTKNAIRVNGTEVPRFAAFMEDVARGQNILISGIGNGLKLYDVDSGTLFRDLMIRGGTTSLRSWQGCMMAVGVGDKSVQIWDVRVKEAVWVYRPAGTSVRPCFDIDHCNRILTVADDKGGVIAADLACRKEIAKKKIMLKPIKVLRLSPNMRFLTSADEESLVMSNFNDPANISTHELDKTLKITGIRWHPEECSFLSRSTDKQLILWNYLEEKK</sequence>
<dbReference type="SMART" id="SM00320">
    <property type="entry name" value="WD40"/>
    <property type="match status" value="4"/>
</dbReference>
<evidence type="ECO:0000313" key="1">
    <source>
        <dbReference type="EMBL" id="CAJ0584205.1"/>
    </source>
</evidence>
<name>A0AA36DDE3_9BILA</name>
<accession>A0AA36DDE3</accession>